<dbReference type="AlphaFoldDB" id="A0A8J8NE59"/>
<dbReference type="OrthoDB" id="10677285at2759"/>
<feature type="compositionally biased region" description="Polar residues" evidence="1">
    <location>
        <begin position="445"/>
        <end position="458"/>
    </location>
</feature>
<sequence>MLPIFDTIRNAPHPHEHAKLLFQTERATHQHSFQPFYQMPPMFQVQKSYRNHQPFEEGVLGQNAEHLFDRGIPDQEQLSQDFPQLSSSSQVVTSQGGKQNRKKSFEKRGLLTQYLTSLSEEQLVTNTLSGFLINFLRKHPEGLEFQQIVDGCKPAFPTLRKPCGSLYENQSIERTIKSALTANMLFAQVERKAAEAKWKKKKIPSTMVWVVKEPEASEFINAEIVKFAEKKGKLSLRGRKPALNKEQFNNLIIPIEQLKDETPVQRAPQQERFIDFENIVENSHKQIAVEAYNLEQLNEQRRSHTSELDDYKFKFDFLTKVSKEISKVEPIKMQTALSTLEDMVAFHGTLEKKHIEESQKFREQERQDLSTFQHEEQGLISDKEVQLRQLEGFMDVYNAFRPLLADFYDDSSDDSSDDLEESVTLLYEKLSSMLKKVELKLLKHNQTQPLSKPQQTLKPNLGKRKKPPQKLAKRQNGL</sequence>
<evidence type="ECO:0000256" key="1">
    <source>
        <dbReference type="SAM" id="MobiDB-lite"/>
    </source>
</evidence>
<dbReference type="Proteomes" id="UP000785679">
    <property type="component" value="Unassembled WGS sequence"/>
</dbReference>
<feature type="compositionally biased region" description="Basic residues" evidence="1">
    <location>
        <begin position="461"/>
        <end position="478"/>
    </location>
</feature>
<gene>
    <name evidence="2" type="ORF">FGO68_gene175</name>
</gene>
<name>A0A8J8NE59_HALGN</name>
<comment type="caution">
    <text evidence="2">The sequence shown here is derived from an EMBL/GenBank/DDBJ whole genome shotgun (WGS) entry which is preliminary data.</text>
</comment>
<feature type="compositionally biased region" description="Low complexity" evidence="1">
    <location>
        <begin position="86"/>
        <end position="97"/>
    </location>
</feature>
<dbReference type="EMBL" id="RRYP01019189">
    <property type="protein sequence ID" value="TNV73332.1"/>
    <property type="molecule type" value="Genomic_DNA"/>
</dbReference>
<evidence type="ECO:0000313" key="3">
    <source>
        <dbReference type="Proteomes" id="UP000785679"/>
    </source>
</evidence>
<reference evidence="2" key="1">
    <citation type="submission" date="2019-06" db="EMBL/GenBank/DDBJ databases">
        <authorList>
            <person name="Zheng W."/>
        </authorList>
    </citation>
    <scope>NUCLEOTIDE SEQUENCE</scope>
    <source>
        <strain evidence="2">QDHG01</strain>
    </source>
</reference>
<protein>
    <submittedName>
        <fullName evidence="2">Uncharacterized protein</fullName>
    </submittedName>
</protein>
<feature type="region of interest" description="Disordered" evidence="1">
    <location>
        <begin position="83"/>
        <end position="103"/>
    </location>
</feature>
<accession>A0A8J8NE59</accession>
<feature type="region of interest" description="Disordered" evidence="1">
    <location>
        <begin position="445"/>
        <end position="478"/>
    </location>
</feature>
<evidence type="ECO:0000313" key="2">
    <source>
        <dbReference type="EMBL" id="TNV73332.1"/>
    </source>
</evidence>
<keyword evidence="3" id="KW-1185">Reference proteome</keyword>
<organism evidence="2 3">
    <name type="scientific">Halteria grandinella</name>
    <dbReference type="NCBI Taxonomy" id="5974"/>
    <lineage>
        <taxon>Eukaryota</taxon>
        <taxon>Sar</taxon>
        <taxon>Alveolata</taxon>
        <taxon>Ciliophora</taxon>
        <taxon>Intramacronucleata</taxon>
        <taxon>Spirotrichea</taxon>
        <taxon>Stichotrichia</taxon>
        <taxon>Sporadotrichida</taxon>
        <taxon>Halteriidae</taxon>
        <taxon>Halteria</taxon>
    </lineage>
</organism>
<proteinExistence type="predicted"/>